<evidence type="ECO:0000256" key="2">
    <source>
        <dbReference type="ARBA" id="ARBA00022525"/>
    </source>
</evidence>
<dbReference type="InterPro" id="IPR011049">
    <property type="entry name" value="Serralysin-like_metalloprot_C"/>
</dbReference>
<evidence type="ECO:0000256" key="1">
    <source>
        <dbReference type="ARBA" id="ARBA00004613"/>
    </source>
</evidence>
<evidence type="ECO:0000313" key="3">
    <source>
        <dbReference type="EMBL" id="CUH75477.1"/>
    </source>
</evidence>
<proteinExistence type="predicted"/>
<dbReference type="GO" id="GO:0005509">
    <property type="term" value="F:calcium ion binding"/>
    <property type="evidence" value="ECO:0007669"/>
    <property type="project" value="InterPro"/>
</dbReference>
<dbReference type="RefSeq" id="WP_058246010.1">
    <property type="nucleotide sequence ID" value="NZ_CYSE01000001.1"/>
</dbReference>
<gene>
    <name evidence="3" type="primary">apxIA_1</name>
    <name evidence="3" type="ORF">TRN7648_00461</name>
</gene>
<dbReference type="PANTHER" id="PTHR38340">
    <property type="entry name" value="S-LAYER PROTEIN"/>
    <property type="match status" value="1"/>
</dbReference>
<evidence type="ECO:0000313" key="4">
    <source>
        <dbReference type="Proteomes" id="UP000054935"/>
    </source>
</evidence>
<dbReference type="GO" id="GO:0005615">
    <property type="term" value="C:extracellular space"/>
    <property type="evidence" value="ECO:0007669"/>
    <property type="project" value="InterPro"/>
</dbReference>
<keyword evidence="2" id="KW-0964">Secreted</keyword>
<protein>
    <submittedName>
        <fullName evidence="3">Hemolysin IA</fullName>
    </submittedName>
</protein>
<accession>A0A0P1G1A1</accession>
<dbReference type="PRINTS" id="PR00313">
    <property type="entry name" value="CABNDNGRPT"/>
</dbReference>
<dbReference type="InterPro" id="IPR018511">
    <property type="entry name" value="Hemolysin-typ_Ca-bd_CS"/>
</dbReference>
<comment type="subcellular location">
    <subcellularLocation>
        <location evidence="1">Secreted</location>
    </subcellularLocation>
</comment>
<dbReference type="Pfam" id="PF00353">
    <property type="entry name" value="HemolysinCabind"/>
    <property type="match status" value="5"/>
</dbReference>
<dbReference type="SUPFAM" id="SSF51120">
    <property type="entry name" value="beta-Roll"/>
    <property type="match status" value="3"/>
</dbReference>
<name>A0A0P1G1A1_9RHOB</name>
<dbReference type="AlphaFoldDB" id="A0A0P1G1A1"/>
<dbReference type="OrthoDB" id="7724872at2"/>
<dbReference type="Gene3D" id="2.150.10.10">
    <property type="entry name" value="Serralysin-like metalloprotease, C-terminal"/>
    <property type="match status" value="4"/>
</dbReference>
<dbReference type="Proteomes" id="UP000054935">
    <property type="component" value="Unassembled WGS sequence"/>
</dbReference>
<dbReference type="PROSITE" id="PS00330">
    <property type="entry name" value="HEMOLYSIN_CALCIUM"/>
    <property type="match status" value="1"/>
</dbReference>
<dbReference type="EMBL" id="CYSE01000001">
    <property type="protein sequence ID" value="CUH75477.1"/>
    <property type="molecule type" value="Genomic_DNA"/>
</dbReference>
<reference evidence="3 4" key="1">
    <citation type="submission" date="2015-09" db="EMBL/GenBank/DDBJ databases">
        <authorList>
            <consortium name="Swine Surveillance"/>
        </authorList>
    </citation>
    <scope>NUCLEOTIDE SEQUENCE [LARGE SCALE GENOMIC DNA]</scope>
    <source>
        <strain evidence="3 4">CECT 7648</strain>
    </source>
</reference>
<dbReference type="PANTHER" id="PTHR38340:SF1">
    <property type="entry name" value="S-LAYER PROTEIN"/>
    <property type="match status" value="1"/>
</dbReference>
<dbReference type="InterPro" id="IPR050557">
    <property type="entry name" value="RTX_toxin/Mannuronan_C5-epim"/>
</dbReference>
<dbReference type="STRING" id="441103.TRN7648_00461"/>
<sequence>MALTGTRLGSAGDDLLGVSGGHWRLLGRAGADTYALNFSAALGAVPQYDISESSAADDSIDRIQGLPPLAFQSTFQTGLTRFVRVGADGQHLVITTPDKGRTVYDDGFIGGTIRILNQYSAALPNARIEELKVSDAVISTTLYSFAPGDTGTAGRDIITGWRFADLLNGLAGDDYVSGGAGRDTIRGGDGADTILGEDGGDYLYGGADGDLIHGAAGVDRIWAGTGGDTLYGGDAVDILRGEDGNDALFGGAGNDILFGVWGVDSLTGGLGNDRLYGNRGRDIYSVDVTTADHDRVLDNGRGATSPKWSNFDRDVIELLGFASTQEAIHNVTFARAGDDLILTYTGPDMDPGDSGSVYIQGQFTGQLTEIELVSFGKAGGIAAYDGAPSYHLSLLKGDAFIYSQHNGGDAGGEDIVLGTTGDDEIYGGLGNDLLVGFGGADVFFFQDETDGDPGADFITDFDAADDVVDLSEIGGLSFASLTIADNAWGNAVVSSAYFTVELGGTVAADVTAELFVF</sequence>
<dbReference type="InterPro" id="IPR001343">
    <property type="entry name" value="Hemolysn_Ca-bd"/>
</dbReference>
<keyword evidence="4" id="KW-1185">Reference proteome</keyword>
<organism evidence="3 4">
    <name type="scientific">Tropicibacter naphthalenivorans</name>
    <dbReference type="NCBI Taxonomy" id="441103"/>
    <lineage>
        <taxon>Bacteria</taxon>
        <taxon>Pseudomonadati</taxon>
        <taxon>Pseudomonadota</taxon>
        <taxon>Alphaproteobacteria</taxon>
        <taxon>Rhodobacterales</taxon>
        <taxon>Roseobacteraceae</taxon>
        <taxon>Tropicibacter</taxon>
    </lineage>
</organism>